<name>T0YIU6_9ZZZZ</name>
<reference evidence="1" key="2">
    <citation type="journal article" date="2014" name="ISME J.">
        <title>Microbial stratification in low pH oxic and suboxic macroscopic growths along an acid mine drainage.</title>
        <authorList>
            <person name="Mendez-Garcia C."/>
            <person name="Mesa V."/>
            <person name="Sprenger R.R."/>
            <person name="Richter M."/>
            <person name="Diez M.S."/>
            <person name="Solano J."/>
            <person name="Bargiela R."/>
            <person name="Golyshina O.V."/>
            <person name="Manteca A."/>
            <person name="Ramos J.L."/>
            <person name="Gallego J.R."/>
            <person name="Llorente I."/>
            <person name="Martins Dos Santos V.A."/>
            <person name="Jensen O.N."/>
            <person name="Pelaez A.I."/>
            <person name="Sanchez J."/>
            <person name="Ferrer M."/>
        </authorList>
    </citation>
    <scope>NUCLEOTIDE SEQUENCE</scope>
</reference>
<sequence length="168" mass="17164">MLSYGVAILIIAIAIYVVAQLGAFNPDIVPVSCTPSPGFTCISYAMATNGTLVMSVSQATGGTMTVIGASCSSSVNATGNKPEYGNINTLGWATAPSYYPGGITSNTIIAYSGGSFLIEAKCYDGAGVAAGGLGNVFTGYVWLNYTLSDLPSSAYRVANIASFTAKYT</sequence>
<proteinExistence type="predicted"/>
<protein>
    <submittedName>
        <fullName evidence="1">Uncharacterized protein</fullName>
    </submittedName>
</protein>
<dbReference type="AlphaFoldDB" id="T0YIU6"/>
<comment type="caution">
    <text evidence="1">The sequence shown here is derived from an EMBL/GenBank/DDBJ whole genome shotgun (WGS) entry which is preliminary data.</text>
</comment>
<gene>
    <name evidence="1" type="ORF">B2A_12441</name>
</gene>
<dbReference type="EMBL" id="AUZZ01008971">
    <property type="protein sequence ID" value="EQD35326.1"/>
    <property type="molecule type" value="Genomic_DNA"/>
</dbReference>
<reference evidence="1" key="1">
    <citation type="submission" date="2013-08" db="EMBL/GenBank/DDBJ databases">
        <authorList>
            <person name="Mendez C."/>
            <person name="Richter M."/>
            <person name="Ferrer M."/>
            <person name="Sanchez J."/>
        </authorList>
    </citation>
    <scope>NUCLEOTIDE SEQUENCE</scope>
</reference>
<evidence type="ECO:0000313" key="1">
    <source>
        <dbReference type="EMBL" id="EQD35326.1"/>
    </source>
</evidence>
<accession>T0YIU6</accession>
<organism evidence="1">
    <name type="scientific">mine drainage metagenome</name>
    <dbReference type="NCBI Taxonomy" id="410659"/>
    <lineage>
        <taxon>unclassified sequences</taxon>
        <taxon>metagenomes</taxon>
        <taxon>ecological metagenomes</taxon>
    </lineage>
</organism>